<name>A0ABS2P7U4_9BACL</name>
<accession>A0ABS2P7U4</accession>
<evidence type="ECO:0000313" key="1">
    <source>
        <dbReference type="EMBL" id="MBM7631489.1"/>
    </source>
</evidence>
<organism evidence="1 2">
    <name type="scientific">Geomicrobium sediminis</name>
    <dbReference type="NCBI Taxonomy" id="1347788"/>
    <lineage>
        <taxon>Bacteria</taxon>
        <taxon>Bacillati</taxon>
        <taxon>Bacillota</taxon>
        <taxon>Bacilli</taxon>
        <taxon>Bacillales</taxon>
        <taxon>Geomicrobium</taxon>
    </lineage>
</organism>
<dbReference type="EMBL" id="JAFBEC010000001">
    <property type="protein sequence ID" value="MBM7631489.1"/>
    <property type="molecule type" value="Genomic_DNA"/>
</dbReference>
<sequence length="49" mass="5697">MRALKKYLLKNGQSNLIEGSDPKKLEFVKQLIGWLMFDIESDFDQPVLV</sequence>
<protein>
    <submittedName>
        <fullName evidence="1">Uncharacterized protein</fullName>
    </submittedName>
</protein>
<comment type="caution">
    <text evidence="1">The sequence shown here is derived from an EMBL/GenBank/DDBJ whole genome shotgun (WGS) entry which is preliminary data.</text>
</comment>
<dbReference type="Proteomes" id="UP000741863">
    <property type="component" value="Unassembled WGS sequence"/>
</dbReference>
<keyword evidence="2" id="KW-1185">Reference proteome</keyword>
<feature type="non-terminal residue" evidence="1">
    <location>
        <position position="49"/>
    </location>
</feature>
<evidence type="ECO:0000313" key="2">
    <source>
        <dbReference type="Proteomes" id="UP000741863"/>
    </source>
</evidence>
<proteinExistence type="predicted"/>
<gene>
    <name evidence="1" type="ORF">JOD17_000580</name>
</gene>
<reference evidence="1 2" key="1">
    <citation type="submission" date="2021-01" db="EMBL/GenBank/DDBJ databases">
        <title>Genomic Encyclopedia of Type Strains, Phase IV (KMG-IV): sequencing the most valuable type-strain genomes for metagenomic binning, comparative biology and taxonomic classification.</title>
        <authorList>
            <person name="Goeker M."/>
        </authorList>
    </citation>
    <scope>NUCLEOTIDE SEQUENCE [LARGE SCALE GENOMIC DNA]</scope>
    <source>
        <strain evidence="1 2">DSM 25540</strain>
    </source>
</reference>